<organism evidence="1 2">
    <name type="scientific">Sesamum angolense</name>
    <dbReference type="NCBI Taxonomy" id="2727404"/>
    <lineage>
        <taxon>Eukaryota</taxon>
        <taxon>Viridiplantae</taxon>
        <taxon>Streptophyta</taxon>
        <taxon>Embryophyta</taxon>
        <taxon>Tracheophyta</taxon>
        <taxon>Spermatophyta</taxon>
        <taxon>Magnoliopsida</taxon>
        <taxon>eudicotyledons</taxon>
        <taxon>Gunneridae</taxon>
        <taxon>Pentapetalae</taxon>
        <taxon>asterids</taxon>
        <taxon>lamiids</taxon>
        <taxon>Lamiales</taxon>
        <taxon>Pedaliaceae</taxon>
        <taxon>Sesamum</taxon>
    </lineage>
</organism>
<gene>
    <name evidence="1" type="ORF">Sango_1030500</name>
</gene>
<comment type="caution">
    <text evidence="1">The sequence shown here is derived from an EMBL/GenBank/DDBJ whole genome shotgun (WGS) entry which is preliminary data.</text>
</comment>
<accession>A0AAE1X0V4</accession>
<name>A0AAE1X0V4_9LAMI</name>
<sequence length="128" mass="14519">MDLFFSKGFTLEDATGLFLNGDVGIDSVFAASLPTSHPSTAPPRLLELSPEWKAEPSHWTDGALYWNGQRKCIQPMPMGLVILYDKGNRAHRSLRWNAIQVVALWFIAYNWTKNSINALAWTTSFYLR</sequence>
<keyword evidence="2" id="KW-1185">Reference proteome</keyword>
<reference evidence="1" key="1">
    <citation type="submission" date="2020-06" db="EMBL/GenBank/DDBJ databases">
        <authorList>
            <person name="Li T."/>
            <person name="Hu X."/>
            <person name="Zhang T."/>
            <person name="Song X."/>
            <person name="Zhang H."/>
            <person name="Dai N."/>
            <person name="Sheng W."/>
            <person name="Hou X."/>
            <person name="Wei L."/>
        </authorList>
    </citation>
    <scope>NUCLEOTIDE SEQUENCE</scope>
    <source>
        <strain evidence="1">K16</strain>
        <tissue evidence="1">Leaf</tissue>
    </source>
</reference>
<dbReference type="Proteomes" id="UP001289374">
    <property type="component" value="Unassembled WGS sequence"/>
</dbReference>
<dbReference type="AlphaFoldDB" id="A0AAE1X0V4"/>
<dbReference type="EMBL" id="JACGWL010000005">
    <property type="protein sequence ID" value="KAK4402898.1"/>
    <property type="molecule type" value="Genomic_DNA"/>
</dbReference>
<evidence type="ECO:0000313" key="2">
    <source>
        <dbReference type="Proteomes" id="UP001289374"/>
    </source>
</evidence>
<proteinExistence type="predicted"/>
<evidence type="ECO:0000313" key="1">
    <source>
        <dbReference type="EMBL" id="KAK4402898.1"/>
    </source>
</evidence>
<reference evidence="1" key="2">
    <citation type="journal article" date="2024" name="Plant">
        <title>Genomic evolution and insights into agronomic trait innovations of Sesamum species.</title>
        <authorList>
            <person name="Miao H."/>
            <person name="Wang L."/>
            <person name="Qu L."/>
            <person name="Liu H."/>
            <person name="Sun Y."/>
            <person name="Le M."/>
            <person name="Wang Q."/>
            <person name="Wei S."/>
            <person name="Zheng Y."/>
            <person name="Lin W."/>
            <person name="Duan Y."/>
            <person name="Cao H."/>
            <person name="Xiong S."/>
            <person name="Wang X."/>
            <person name="Wei L."/>
            <person name="Li C."/>
            <person name="Ma Q."/>
            <person name="Ju M."/>
            <person name="Zhao R."/>
            <person name="Li G."/>
            <person name="Mu C."/>
            <person name="Tian Q."/>
            <person name="Mei H."/>
            <person name="Zhang T."/>
            <person name="Gao T."/>
            <person name="Zhang H."/>
        </authorList>
    </citation>
    <scope>NUCLEOTIDE SEQUENCE</scope>
    <source>
        <strain evidence="1">K16</strain>
    </source>
</reference>
<protein>
    <submittedName>
        <fullName evidence="1">Hydroxyproline O-galactosyltransferase GALT5</fullName>
    </submittedName>
</protein>